<dbReference type="AlphaFoldDB" id="A0A9P7FPB3"/>
<dbReference type="InterPro" id="IPR032675">
    <property type="entry name" value="LRR_dom_sf"/>
</dbReference>
<evidence type="ECO:0000313" key="1">
    <source>
        <dbReference type="EMBL" id="KAG5635927.1"/>
    </source>
</evidence>
<dbReference type="SUPFAM" id="SSF52047">
    <property type="entry name" value="RNI-like"/>
    <property type="match status" value="1"/>
</dbReference>
<keyword evidence="2" id="KW-1185">Reference proteome</keyword>
<organism evidence="1 2">
    <name type="scientific">Sphagnurus paluster</name>
    <dbReference type="NCBI Taxonomy" id="117069"/>
    <lineage>
        <taxon>Eukaryota</taxon>
        <taxon>Fungi</taxon>
        <taxon>Dikarya</taxon>
        <taxon>Basidiomycota</taxon>
        <taxon>Agaricomycotina</taxon>
        <taxon>Agaricomycetes</taxon>
        <taxon>Agaricomycetidae</taxon>
        <taxon>Agaricales</taxon>
        <taxon>Tricholomatineae</taxon>
        <taxon>Lyophyllaceae</taxon>
        <taxon>Sphagnurus</taxon>
    </lineage>
</organism>
<dbReference type="EMBL" id="JABCKI010006000">
    <property type="protein sequence ID" value="KAG5635927.1"/>
    <property type="molecule type" value="Genomic_DNA"/>
</dbReference>
<dbReference type="OrthoDB" id="3069268at2759"/>
<reference evidence="1" key="2">
    <citation type="submission" date="2021-10" db="EMBL/GenBank/DDBJ databases">
        <title>Phylogenomics reveals ancestral predisposition of the termite-cultivated fungus Termitomyces towards a domesticated lifestyle.</title>
        <authorList>
            <person name="Auxier B."/>
            <person name="Grum-Grzhimaylo A."/>
            <person name="Cardenas M.E."/>
            <person name="Lodge J.D."/>
            <person name="Laessoe T."/>
            <person name="Pedersen O."/>
            <person name="Smith M.E."/>
            <person name="Kuyper T.W."/>
            <person name="Franco-Molano E.A."/>
            <person name="Baroni T.J."/>
            <person name="Aanen D.K."/>
        </authorList>
    </citation>
    <scope>NUCLEOTIDE SEQUENCE</scope>
    <source>
        <strain evidence="1">D49</strain>
    </source>
</reference>
<comment type="caution">
    <text evidence="1">The sequence shown here is derived from an EMBL/GenBank/DDBJ whole genome shotgun (WGS) entry which is preliminary data.</text>
</comment>
<evidence type="ECO:0000313" key="2">
    <source>
        <dbReference type="Proteomes" id="UP000717328"/>
    </source>
</evidence>
<sequence length="501" mass="55869">MMEQRDHGTSGVLSLPELLGQIFGDLPDKQSQASALQNVDDREALYGLLQLIAPWSVEESHGEIEQPVPKMSDWERFMVYGAFVRSLTIGWTQAEHPLKEILNCVAATRPNLTLFPRLHSIKCIVDTGDHTLRHQHLALFLHPGIERITIDAEDSIEISSFNIPMSRVPRLCHLEIQASDLSGDLVHVIRELPALETLSLPEYSATIRVVEEISQHASLQRLTSNLTGLHVLDLDAEEEDYSTPEFAYGPFAALKALTIAAPIDDLLKTLTYLQSLSVGGESDIRSLALEVFPSESDQSNLSDLFEPVRALNVDVFSVLGGKFDLAHSLLGQIKPLLSTRLTTLKIENCWGPMLTLGEIKSLAQCLPHIETLFLHHIPANYKNESENEFPSLDVLPAIRKECPRLQRLGVCLDADNPSQDLSEIPAFDTVLNLHVGVSQYTAPHQERLCIFLALCNCEIVTADWDEREIDADRPDWSPVITMVSALKRMKAICVKQLMRST</sequence>
<gene>
    <name evidence="1" type="ORF">H0H81_009640</name>
</gene>
<dbReference type="Proteomes" id="UP000717328">
    <property type="component" value="Unassembled WGS sequence"/>
</dbReference>
<proteinExistence type="predicted"/>
<name>A0A9P7FPB3_9AGAR</name>
<protein>
    <submittedName>
        <fullName evidence="1">Uncharacterized protein</fullName>
    </submittedName>
</protein>
<accession>A0A9P7FPB3</accession>
<dbReference type="Gene3D" id="3.80.10.10">
    <property type="entry name" value="Ribonuclease Inhibitor"/>
    <property type="match status" value="1"/>
</dbReference>
<reference evidence="1" key="1">
    <citation type="submission" date="2021-02" db="EMBL/GenBank/DDBJ databases">
        <authorList>
            <person name="Nieuwenhuis M."/>
            <person name="Van De Peppel L.J.J."/>
        </authorList>
    </citation>
    <scope>NUCLEOTIDE SEQUENCE</scope>
    <source>
        <strain evidence="1">D49</strain>
    </source>
</reference>